<protein>
    <recommendedName>
        <fullName evidence="1">peptidyl-tRNA hydrolase</fullName>
        <ecNumber evidence="1">3.1.1.29</ecNumber>
    </recommendedName>
</protein>
<keyword evidence="3 6" id="KW-0378">Hydrolase</keyword>
<reference evidence="6" key="1">
    <citation type="submission" date="2019-10" db="EMBL/GenBank/DDBJ databases">
        <title>Metagenomic sequencing of thiosulfate-disproportionating enrichment culture.</title>
        <authorList>
            <person name="Umezawa K."/>
            <person name="Kojima H."/>
            <person name="Fukui M."/>
        </authorList>
    </citation>
    <scope>NUCLEOTIDE SEQUENCE</scope>
    <source>
        <strain evidence="6">45J</strain>
    </source>
</reference>
<dbReference type="GO" id="GO:0000049">
    <property type="term" value="F:tRNA binding"/>
    <property type="evidence" value="ECO:0007669"/>
    <property type="project" value="UniProtKB-KW"/>
</dbReference>
<dbReference type="EMBL" id="BLAB01000001">
    <property type="protein sequence ID" value="GER94550.1"/>
    <property type="molecule type" value="Genomic_DNA"/>
</dbReference>
<accession>A0A5J4L6M4</accession>
<dbReference type="FunFam" id="3.40.50.1470:FF:000001">
    <property type="entry name" value="Peptidyl-tRNA hydrolase"/>
    <property type="match status" value="1"/>
</dbReference>
<dbReference type="PANTHER" id="PTHR17224">
    <property type="entry name" value="PEPTIDYL-TRNA HYDROLASE"/>
    <property type="match status" value="1"/>
</dbReference>
<evidence type="ECO:0000256" key="3">
    <source>
        <dbReference type="ARBA" id="ARBA00022801"/>
    </source>
</evidence>
<proteinExistence type="inferred from homology"/>
<dbReference type="PANTHER" id="PTHR17224:SF1">
    <property type="entry name" value="PEPTIDYL-TRNA HYDROLASE"/>
    <property type="match status" value="1"/>
</dbReference>
<gene>
    <name evidence="6" type="ORF">A45J_2314</name>
</gene>
<dbReference type="CDD" id="cd00462">
    <property type="entry name" value="PTH"/>
    <property type="match status" value="1"/>
</dbReference>
<dbReference type="HAMAP" id="MF_00083">
    <property type="entry name" value="Pept_tRNA_hydro_bact"/>
    <property type="match status" value="1"/>
</dbReference>
<keyword evidence="2" id="KW-0820">tRNA-binding</keyword>
<evidence type="ECO:0000313" key="6">
    <source>
        <dbReference type="EMBL" id="GER94550.1"/>
    </source>
</evidence>
<dbReference type="InterPro" id="IPR001328">
    <property type="entry name" value="Pept_tRNA_hydro"/>
</dbReference>
<name>A0A5J4L6M4_9ZZZZ</name>
<dbReference type="SUPFAM" id="SSF53178">
    <property type="entry name" value="Peptidyl-tRNA hydrolase-like"/>
    <property type="match status" value="1"/>
</dbReference>
<dbReference type="AlphaFoldDB" id="A0A5J4L6M4"/>
<dbReference type="GO" id="GO:0004045">
    <property type="term" value="F:peptidyl-tRNA hydrolase activity"/>
    <property type="evidence" value="ECO:0007669"/>
    <property type="project" value="UniProtKB-EC"/>
</dbReference>
<evidence type="ECO:0000256" key="2">
    <source>
        <dbReference type="ARBA" id="ARBA00022555"/>
    </source>
</evidence>
<dbReference type="Pfam" id="PF01195">
    <property type="entry name" value="Pept_tRNA_hydro"/>
    <property type="match status" value="1"/>
</dbReference>
<dbReference type="PROSITE" id="PS01195">
    <property type="entry name" value="PEPT_TRNA_HYDROL_1"/>
    <property type="match status" value="1"/>
</dbReference>
<dbReference type="Gene3D" id="3.40.50.1470">
    <property type="entry name" value="Peptidyl-tRNA hydrolase"/>
    <property type="match status" value="1"/>
</dbReference>
<organism evidence="6">
    <name type="scientific">hot springs metagenome</name>
    <dbReference type="NCBI Taxonomy" id="433727"/>
    <lineage>
        <taxon>unclassified sequences</taxon>
        <taxon>metagenomes</taxon>
        <taxon>ecological metagenomes</taxon>
    </lineage>
</organism>
<dbReference type="InterPro" id="IPR036416">
    <property type="entry name" value="Pept_tRNA_hydro_sf"/>
</dbReference>
<dbReference type="EC" id="3.1.1.29" evidence="1"/>
<comment type="similarity">
    <text evidence="5">Belongs to the PTH family.</text>
</comment>
<dbReference type="InterPro" id="IPR018171">
    <property type="entry name" value="Pept_tRNA_hydro_CS"/>
</dbReference>
<evidence type="ECO:0000256" key="5">
    <source>
        <dbReference type="ARBA" id="ARBA00038063"/>
    </source>
</evidence>
<keyword evidence="4" id="KW-0694">RNA-binding</keyword>
<evidence type="ECO:0000256" key="1">
    <source>
        <dbReference type="ARBA" id="ARBA00013260"/>
    </source>
</evidence>
<comment type="caution">
    <text evidence="6">The sequence shown here is derived from an EMBL/GenBank/DDBJ whole genome shotgun (WGS) entry which is preliminary data.</text>
</comment>
<evidence type="ECO:0000256" key="4">
    <source>
        <dbReference type="ARBA" id="ARBA00022884"/>
    </source>
</evidence>
<dbReference type="NCBIfam" id="TIGR00447">
    <property type="entry name" value="pth"/>
    <property type="match status" value="1"/>
</dbReference>
<sequence length="199" mass="22268">MWVVVGLGNPGKKYFTTRHNIGFRVIDRLSEKYGIPLEEKDLYMIGKGVMEGINVILLKPLTFMNRSGLAVKKILKKANISADNLMNRLIVVHDDLDIDVGTIKIRRGGSSGGHRGIESIIQELGTKDFVRIKIGIGRDKTIPVEEYVLQGFKSYEKNLVEDVIILTSHAVTAVVTEGIDKAMNKYNRSQIKIDKTQSQ</sequence>